<evidence type="ECO:0000256" key="3">
    <source>
        <dbReference type="ARBA" id="ARBA00006955"/>
    </source>
</evidence>
<dbReference type="Gene3D" id="1.10.472.10">
    <property type="entry name" value="Cyclin-like"/>
    <property type="match status" value="2"/>
</dbReference>
<evidence type="ECO:0000313" key="16">
    <source>
        <dbReference type="Proteomes" id="UP000014760"/>
    </source>
</evidence>
<evidence type="ECO:0000256" key="2">
    <source>
        <dbReference type="ARBA" id="ARBA00004556"/>
    </source>
</evidence>
<dbReference type="SMART" id="SM01332">
    <property type="entry name" value="Cyclin_C"/>
    <property type="match status" value="1"/>
</dbReference>
<keyword evidence="5" id="KW-0963">Cytoplasm</keyword>
<organism evidence="14">
    <name type="scientific">Capitella teleta</name>
    <name type="common">Polychaete worm</name>
    <dbReference type="NCBI Taxonomy" id="283909"/>
    <lineage>
        <taxon>Eukaryota</taxon>
        <taxon>Metazoa</taxon>
        <taxon>Spiralia</taxon>
        <taxon>Lophotrochozoa</taxon>
        <taxon>Annelida</taxon>
        <taxon>Polychaeta</taxon>
        <taxon>Sedentaria</taxon>
        <taxon>Scolecida</taxon>
        <taxon>Capitellidae</taxon>
        <taxon>Capitella</taxon>
    </lineage>
</organism>
<dbReference type="SMART" id="SM00256">
    <property type="entry name" value="FBOX"/>
    <property type="match status" value="1"/>
</dbReference>
<reference evidence="15" key="3">
    <citation type="submission" date="2015-06" db="UniProtKB">
        <authorList>
            <consortium name="EnsemblMetazoa"/>
        </authorList>
    </citation>
    <scope>IDENTIFICATION</scope>
</reference>
<dbReference type="SMART" id="SM00385">
    <property type="entry name" value="CYCLIN"/>
    <property type="match status" value="2"/>
</dbReference>
<accession>R7U227</accession>
<comment type="subcellular location">
    <subcellularLocation>
        <location evidence="1">Cytoplasm</location>
        <location evidence="1">Cytoskeleton</location>
        <location evidence="1">Microtubule organizing center</location>
        <location evidence="1">Centrosome</location>
        <location evidence="1">Centriole</location>
    </subcellularLocation>
    <subcellularLocation>
        <location evidence="2">Cytoplasm</location>
        <location evidence="2">Perinuclear region</location>
    </subcellularLocation>
</comment>
<name>R7U227_CAPTE</name>
<evidence type="ECO:0000256" key="10">
    <source>
        <dbReference type="ARBA" id="ARBA00023306"/>
    </source>
</evidence>
<dbReference type="Pfam" id="PF12937">
    <property type="entry name" value="F-box-like"/>
    <property type="match status" value="1"/>
</dbReference>
<evidence type="ECO:0000313" key="14">
    <source>
        <dbReference type="EMBL" id="ELT99922.1"/>
    </source>
</evidence>
<dbReference type="AlphaFoldDB" id="R7U227"/>
<gene>
    <name evidence="14" type="ORF">CAPTEDRAFT_225550</name>
</gene>
<evidence type="ECO:0000256" key="4">
    <source>
        <dbReference type="ARBA" id="ARBA00019493"/>
    </source>
</evidence>
<dbReference type="OMA" id="CISEMEF"/>
<evidence type="ECO:0000256" key="9">
    <source>
        <dbReference type="ARBA" id="ARBA00023212"/>
    </source>
</evidence>
<sequence>MDLFESLPPEVSEIIFRGTHIRDLLSLRSVNSFFRNFVDSNSSLWTNTSLRDCWPCNKNLAHFSKAANNGNREALIKTGIAYLYNEGCRFEEDRVKANGQHAAKSFFRVEGLQMTSEPFTWLFIRPPWSTTAPCCKKAVMNCMQEIVKRPKMQFPFVHLSIFKTLQLLEDSSQEELIFHLEKAISQGVVIAEFYKWQLEYENTAGDSGRQIASVRVLRDIVTRGCWQAEMALWKAYLKGHRGLYTEQQALTAIRSWVQRSKARCSQVYTDREYTHSMRYILIDWLVEVAHMKSFESKTLHMAISLLDRFLRVRRPTRAKLQLVGVASLVLASRFLGQDIITIREAAWLTDSTYKYEEVVRMMGEITSTLGGQFRVPMTLDFIEVIGLAASNDRRTQCLSEYLCEVVELHSELGSFSQAMIAASCVLLAKLHQPRSDLNRIPWGSRLVEVTGFSADHLKDCVTAIHEKCFGSKAIVDHRNVELKAVKVRFRDARFCGVADIQIVSSEELLRVFERDLPSADCDTSSDLSDYDDDSNDEESVTCLDLIASPSRGRLGPRSAKFVPDRSSAGTPMRLLPEEEDSGGSWEDDSGYDNEPHSLPVQVGQNADSVECEAIRLPQKVRVPLLNISNLSQINVGHKRKSRDVIGNQLKTRITSVSNYQRH</sequence>
<protein>
    <recommendedName>
        <fullName evidence="4">Cyclin-F</fullName>
    </recommendedName>
</protein>
<evidence type="ECO:0000256" key="12">
    <source>
        <dbReference type="SAM" id="MobiDB-lite"/>
    </source>
</evidence>
<dbReference type="InterPro" id="IPR039361">
    <property type="entry name" value="Cyclin"/>
</dbReference>
<dbReference type="InterPro" id="IPR006671">
    <property type="entry name" value="Cyclin_N"/>
</dbReference>
<dbReference type="EMBL" id="KB306385">
    <property type="protein sequence ID" value="ELT99922.1"/>
    <property type="molecule type" value="Genomic_DNA"/>
</dbReference>
<proteinExistence type="inferred from homology"/>
<feature type="compositionally biased region" description="Acidic residues" evidence="12">
    <location>
        <begin position="577"/>
        <end position="591"/>
    </location>
</feature>
<dbReference type="GO" id="GO:0051301">
    <property type="term" value="P:cell division"/>
    <property type="evidence" value="ECO:0007669"/>
    <property type="project" value="UniProtKB-KW"/>
</dbReference>
<dbReference type="HOGENOM" id="CLU_020348_0_0_1"/>
<dbReference type="Pfam" id="PF00134">
    <property type="entry name" value="Cyclin_N"/>
    <property type="match status" value="1"/>
</dbReference>
<evidence type="ECO:0000256" key="11">
    <source>
        <dbReference type="RuleBase" id="RU000383"/>
    </source>
</evidence>
<keyword evidence="10" id="KW-0131">Cell cycle</keyword>
<dbReference type="GO" id="GO:0048471">
    <property type="term" value="C:perinuclear region of cytoplasm"/>
    <property type="evidence" value="ECO:0007669"/>
    <property type="project" value="UniProtKB-SubCell"/>
</dbReference>
<evidence type="ECO:0000313" key="15">
    <source>
        <dbReference type="EnsemblMetazoa" id="CapteP225550"/>
    </source>
</evidence>
<dbReference type="EnsemblMetazoa" id="CapteT225550">
    <property type="protein sequence ID" value="CapteP225550"/>
    <property type="gene ID" value="CapteG225550"/>
</dbReference>
<evidence type="ECO:0000256" key="1">
    <source>
        <dbReference type="ARBA" id="ARBA00004114"/>
    </source>
</evidence>
<dbReference type="CDD" id="cd22082">
    <property type="entry name" value="F-box_FBXO1"/>
    <property type="match status" value="1"/>
</dbReference>
<dbReference type="Proteomes" id="UP000014760">
    <property type="component" value="Unassembled WGS sequence"/>
</dbReference>
<keyword evidence="16" id="KW-1185">Reference proteome</keyword>
<feature type="region of interest" description="Disordered" evidence="12">
    <location>
        <begin position="554"/>
        <end position="593"/>
    </location>
</feature>
<dbReference type="InterPro" id="IPR001810">
    <property type="entry name" value="F-box_dom"/>
</dbReference>
<dbReference type="InterPro" id="IPR036047">
    <property type="entry name" value="F-box-like_dom_sf"/>
</dbReference>
<dbReference type="InterPro" id="IPR013763">
    <property type="entry name" value="Cyclin-like_dom"/>
</dbReference>
<reference evidence="14 16" key="2">
    <citation type="journal article" date="2013" name="Nature">
        <title>Insights into bilaterian evolution from three spiralian genomes.</title>
        <authorList>
            <person name="Simakov O."/>
            <person name="Marletaz F."/>
            <person name="Cho S.J."/>
            <person name="Edsinger-Gonzales E."/>
            <person name="Havlak P."/>
            <person name="Hellsten U."/>
            <person name="Kuo D.H."/>
            <person name="Larsson T."/>
            <person name="Lv J."/>
            <person name="Arendt D."/>
            <person name="Savage R."/>
            <person name="Osoegawa K."/>
            <person name="de Jong P."/>
            <person name="Grimwood J."/>
            <person name="Chapman J.A."/>
            <person name="Shapiro H."/>
            <person name="Aerts A."/>
            <person name="Otillar R.P."/>
            <person name="Terry A.Y."/>
            <person name="Boore J.L."/>
            <person name="Grigoriev I.V."/>
            <person name="Lindberg D.R."/>
            <person name="Seaver E.C."/>
            <person name="Weisblat D.A."/>
            <person name="Putnam N.H."/>
            <person name="Rokhsar D.S."/>
        </authorList>
    </citation>
    <scope>NUCLEOTIDE SEQUENCE</scope>
    <source>
        <strain evidence="14 16">I ESC-2004</strain>
    </source>
</reference>
<dbReference type="PANTHER" id="PTHR10177">
    <property type="entry name" value="CYCLINS"/>
    <property type="match status" value="1"/>
</dbReference>
<dbReference type="STRING" id="283909.R7U227"/>
<dbReference type="InterPro" id="IPR048258">
    <property type="entry name" value="Cyclins_cyclin-box"/>
</dbReference>
<evidence type="ECO:0000256" key="7">
    <source>
        <dbReference type="ARBA" id="ARBA00022776"/>
    </source>
</evidence>
<dbReference type="OrthoDB" id="5590282at2759"/>
<dbReference type="InterPro" id="IPR036915">
    <property type="entry name" value="Cyclin-like_sf"/>
</dbReference>
<dbReference type="PROSITE" id="PS50181">
    <property type="entry name" value="FBOX"/>
    <property type="match status" value="1"/>
</dbReference>
<dbReference type="CDD" id="cd20521">
    <property type="entry name" value="CYCLIN_CCNF_rpt1"/>
    <property type="match status" value="1"/>
</dbReference>
<evidence type="ECO:0000256" key="8">
    <source>
        <dbReference type="ARBA" id="ARBA00023127"/>
    </source>
</evidence>
<dbReference type="GO" id="GO:0005814">
    <property type="term" value="C:centriole"/>
    <property type="evidence" value="ECO:0007669"/>
    <property type="project" value="UniProtKB-SubCell"/>
</dbReference>
<dbReference type="CDD" id="cd20522">
    <property type="entry name" value="CYCLIN_CCNF_rpt2"/>
    <property type="match status" value="1"/>
</dbReference>
<keyword evidence="7" id="KW-0498">Mitosis</keyword>
<dbReference type="PROSITE" id="PS00292">
    <property type="entry name" value="CYCLINS"/>
    <property type="match status" value="1"/>
</dbReference>
<feature type="domain" description="F-box" evidence="13">
    <location>
        <begin position="1"/>
        <end position="48"/>
    </location>
</feature>
<dbReference type="InterPro" id="IPR004367">
    <property type="entry name" value="Cyclin_C-dom"/>
</dbReference>
<comment type="similarity">
    <text evidence="3">Belongs to the cyclin family. Cyclin AB subfamily.</text>
</comment>
<evidence type="ECO:0000259" key="13">
    <source>
        <dbReference type="PROSITE" id="PS50181"/>
    </source>
</evidence>
<dbReference type="SUPFAM" id="SSF47954">
    <property type="entry name" value="Cyclin-like"/>
    <property type="match status" value="2"/>
</dbReference>
<keyword evidence="8 11" id="KW-0195">Cyclin</keyword>
<evidence type="ECO:0000256" key="5">
    <source>
        <dbReference type="ARBA" id="ARBA00022490"/>
    </source>
</evidence>
<dbReference type="Pfam" id="PF02984">
    <property type="entry name" value="Cyclin_C"/>
    <property type="match status" value="1"/>
</dbReference>
<reference evidence="16" key="1">
    <citation type="submission" date="2012-12" db="EMBL/GenBank/DDBJ databases">
        <authorList>
            <person name="Hellsten U."/>
            <person name="Grimwood J."/>
            <person name="Chapman J.A."/>
            <person name="Shapiro H."/>
            <person name="Aerts A."/>
            <person name="Otillar R.P."/>
            <person name="Terry A.Y."/>
            <person name="Boore J.L."/>
            <person name="Simakov O."/>
            <person name="Marletaz F."/>
            <person name="Cho S.-J."/>
            <person name="Edsinger-Gonzales E."/>
            <person name="Havlak P."/>
            <person name="Kuo D.-H."/>
            <person name="Larsson T."/>
            <person name="Lv J."/>
            <person name="Arendt D."/>
            <person name="Savage R."/>
            <person name="Osoegawa K."/>
            <person name="de Jong P."/>
            <person name="Lindberg D.R."/>
            <person name="Seaver E.C."/>
            <person name="Weisblat D.A."/>
            <person name="Putnam N.H."/>
            <person name="Grigoriev I.V."/>
            <person name="Rokhsar D.S."/>
        </authorList>
    </citation>
    <scope>NUCLEOTIDE SEQUENCE</scope>
    <source>
        <strain evidence="16">I ESC-2004</strain>
    </source>
</reference>
<dbReference type="EMBL" id="AMQN01009854">
    <property type="status" value="NOT_ANNOTATED_CDS"/>
    <property type="molecule type" value="Genomic_DNA"/>
</dbReference>
<dbReference type="SUPFAM" id="SSF81383">
    <property type="entry name" value="F-box domain"/>
    <property type="match status" value="1"/>
</dbReference>
<evidence type="ECO:0000256" key="6">
    <source>
        <dbReference type="ARBA" id="ARBA00022618"/>
    </source>
</evidence>
<keyword evidence="9" id="KW-0206">Cytoskeleton</keyword>
<keyword evidence="6" id="KW-0132">Cell division</keyword>
<dbReference type="FunFam" id="1.10.472.10:FF:000038">
    <property type="entry name" value="Cyclin F"/>
    <property type="match status" value="1"/>
</dbReference>